<dbReference type="AlphaFoldDB" id="A0A3E2XMR5"/>
<dbReference type="PANTHER" id="PTHR42951">
    <property type="entry name" value="METALLO-BETA-LACTAMASE DOMAIN-CONTAINING"/>
    <property type="match status" value="1"/>
</dbReference>
<evidence type="ECO:0000313" key="3">
    <source>
        <dbReference type="Proteomes" id="UP000261231"/>
    </source>
</evidence>
<dbReference type="InterPro" id="IPR001279">
    <property type="entry name" value="Metallo-B-lactamas"/>
</dbReference>
<dbReference type="Pfam" id="PF00753">
    <property type="entry name" value="Lactamase_B"/>
    <property type="match status" value="1"/>
</dbReference>
<sequence>MKSSSLHSLLFLMRLRIVCIRSKQLWMRHYKMKWHELTEKTGYVSIGNAFVPGYFLTENELVLIDSGPIQSKRLMEMLDERHWRVRAVIHTHVHIDHVANDLLLLEKFPDILFYTSKDEADAIASPEDMMRSMGFDTAAHAKEAQAVYYPEKLHIIGVDMKRPEIMIDGEIFELISLEGHSVGHVGVVTPDGICCLGDAIVSEDVLNVSKLPYMANVQKSLASMEKVRSLNYEIYVIAHQSVEKKALMDKIVTDNIAKEHQLSRIALEVLTRPMTREEVLAKYMKTLHINQREGLSMVIIAHSAWTRYIDLMAQGRIVYREGLLFRKDELDTAQT</sequence>
<keyword evidence="2" id="KW-0378">Hydrolase</keyword>
<dbReference type="SMART" id="SM00849">
    <property type="entry name" value="Lactamase_B"/>
    <property type="match status" value="1"/>
</dbReference>
<organism evidence="2 3">
    <name type="scientific">Coprococcus catus</name>
    <dbReference type="NCBI Taxonomy" id="116085"/>
    <lineage>
        <taxon>Bacteria</taxon>
        <taxon>Bacillati</taxon>
        <taxon>Bacillota</taxon>
        <taxon>Clostridia</taxon>
        <taxon>Lachnospirales</taxon>
        <taxon>Lachnospiraceae</taxon>
        <taxon>Coprococcus</taxon>
    </lineage>
</organism>
<reference evidence="2 3" key="1">
    <citation type="submission" date="2018-08" db="EMBL/GenBank/DDBJ databases">
        <title>A genome reference for cultivated species of the human gut microbiota.</title>
        <authorList>
            <person name="Zou Y."/>
            <person name="Xue W."/>
            <person name="Luo G."/>
        </authorList>
    </citation>
    <scope>NUCLEOTIDE SEQUENCE [LARGE SCALE GENOMIC DNA]</scope>
    <source>
        <strain evidence="2 3">AM28-39</strain>
    </source>
</reference>
<protein>
    <submittedName>
        <fullName evidence="2">MBL fold metallo-hydrolase</fullName>
    </submittedName>
</protein>
<dbReference type="OrthoDB" id="11380at2"/>
<gene>
    <name evidence="2" type="ORF">DW747_09550</name>
</gene>
<accession>A0A3E2XMR5</accession>
<dbReference type="EMBL" id="QVFD01000008">
    <property type="protein sequence ID" value="RGC46761.1"/>
    <property type="molecule type" value="Genomic_DNA"/>
</dbReference>
<keyword evidence="3" id="KW-1185">Reference proteome</keyword>
<dbReference type="InterPro" id="IPR036866">
    <property type="entry name" value="RibonucZ/Hydroxyglut_hydro"/>
</dbReference>
<evidence type="ECO:0000313" key="2">
    <source>
        <dbReference type="EMBL" id="RGC46761.1"/>
    </source>
</evidence>
<feature type="domain" description="Metallo-beta-lactamase" evidence="1">
    <location>
        <begin position="50"/>
        <end position="239"/>
    </location>
</feature>
<comment type="caution">
    <text evidence="2">The sequence shown here is derived from an EMBL/GenBank/DDBJ whole genome shotgun (WGS) entry which is preliminary data.</text>
</comment>
<name>A0A3E2XMR5_9FIRM</name>
<dbReference type="InterPro" id="IPR050855">
    <property type="entry name" value="NDM-1-like"/>
</dbReference>
<dbReference type="Gene3D" id="3.60.15.10">
    <property type="entry name" value="Ribonuclease Z/Hydroxyacylglutathione hydrolase-like"/>
    <property type="match status" value="1"/>
</dbReference>
<dbReference type="Proteomes" id="UP000261231">
    <property type="component" value="Unassembled WGS sequence"/>
</dbReference>
<dbReference type="GO" id="GO:0016787">
    <property type="term" value="F:hydrolase activity"/>
    <property type="evidence" value="ECO:0007669"/>
    <property type="project" value="UniProtKB-KW"/>
</dbReference>
<dbReference type="SUPFAM" id="SSF56281">
    <property type="entry name" value="Metallo-hydrolase/oxidoreductase"/>
    <property type="match status" value="1"/>
</dbReference>
<dbReference type="PANTHER" id="PTHR42951:SF14">
    <property type="entry name" value="METALLO-BETA-LACTAMASE SUPERFAMILY PROTEIN"/>
    <property type="match status" value="1"/>
</dbReference>
<evidence type="ECO:0000259" key="1">
    <source>
        <dbReference type="SMART" id="SM00849"/>
    </source>
</evidence>
<proteinExistence type="predicted"/>